<dbReference type="Proteomes" id="UP000044136">
    <property type="component" value="Unassembled WGS sequence"/>
</dbReference>
<reference evidence="2 3" key="1">
    <citation type="submission" date="2014-07" db="EMBL/GenBank/DDBJ databases">
        <authorList>
            <person name="Urmite Genomes Urmite Genomes"/>
        </authorList>
    </citation>
    <scope>NUCLEOTIDE SEQUENCE [LARGE SCALE GENOMIC DNA]</scope>
    <source>
        <strain evidence="2 3">13MG44_air</strain>
    </source>
</reference>
<gene>
    <name evidence="2" type="ORF">BN1048_00358</name>
</gene>
<evidence type="ECO:0000313" key="2">
    <source>
        <dbReference type="EMBL" id="CDZ99231.1"/>
    </source>
</evidence>
<keyword evidence="1" id="KW-0175">Coiled coil</keyword>
<dbReference type="eggNOG" id="ENOG50343TY">
    <property type="taxonomic scope" value="Bacteria"/>
</dbReference>
<sequence length="207" mass="24374">MNKFYMELDNRDNGLSVLLTIAKNEGIQNLYKRLGNYDMSKFIDLTALDTGNVWSIIDEFPSEEMDAVFIISDIQINEKLLDNARNIADIDFKNNRYYLQSGVQESGILEKYKMLNINVKQKSKSYELEIVESLLREHDKNNEVISTLEREKQQLQMTGSRADDDDLEKRYLDLMEKYKQSLSRLEQLRSSKLGKMQVAYWNRKRGY</sequence>
<dbReference type="HOGENOM" id="CLU_1324911_0_0_9"/>
<accession>A0A078M398</accession>
<dbReference type="STRING" id="1461582.BN1048_00358"/>
<protein>
    <submittedName>
        <fullName evidence="2">Uncharacterized protein</fullName>
    </submittedName>
</protein>
<name>A0A078M398_9STAP</name>
<keyword evidence="3" id="KW-1185">Reference proteome</keyword>
<dbReference type="RefSeq" id="WP_035807792.1">
    <property type="nucleotide sequence ID" value="NZ_CCSE01000001.1"/>
</dbReference>
<proteinExistence type="predicted"/>
<dbReference type="AlphaFoldDB" id="A0A078M398"/>
<dbReference type="OrthoDB" id="2388938at2"/>
<evidence type="ECO:0000313" key="3">
    <source>
        <dbReference type="Proteomes" id="UP000044136"/>
    </source>
</evidence>
<feature type="coiled-coil region" evidence="1">
    <location>
        <begin position="131"/>
        <end position="188"/>
    </location>
</feature>
<evidence type="ECO:0000256" key="1">
    <source>
        <dbReference type="SAM" id="Coils"/>
    </source>
</evidence>
<organism evidence="2 3">
    <name type="scientific">Jeotgalicoccus saudimassiliensis</name>
    <dbReference type="NCBI Taxonomy" id="1461582"/>
    <lineage>
        <taxon>Bacteria</taxon>
        <taxon>Bacillati</taxon>
        <taxon>Bacillota</taxon>
        <taxon>Bacilli</taxon>
        <taxon>Bacillales</taxon>
        <taxon>Staphylococcaceae</taxon>
        <taxon>Jeotgalicoccus</taxon>
    </lineage>
</organism>
<dbReference type="EMBL" id="CCSE01000001">
    <property type="protein sequence ID" value="CDZ99231.1"/>
    <property type="molecule type" value="Genomic_DNA"/>
</dbReference>